<organism evidence="1 2">
    <name type="scientific">Algoriphagus halophytocola</name>
    <dbReference type="NCBI Taxonomy" id="2991499"/>
    <lineage>
        <taxon>Bacteria</taxon>
        <taxon>Pseudomonadati</taxon>
        <taxon>Bacteroidota</taxon>
        <taxon>Cytophagia</taxon>
        <taxon>Cytophagales</taxon>
        <taxon>Cyclobacteriaceae</taxon>
        <taxon>Algoriphagus</taxon>
    </lineage>
</organism>
<protein>
    <submittedName>
        <fullName evidence="1">Uncharacterized protein</fullName>
    </submittedName>
</protein>
<dbReference type="EMBL" id="CP110226">
    <property type="protein sequence ID" value="UZD21592.1"/>
    <property type="molecule type" value="Genomic_DNA"/>
</dbReference>
<evidence type="ECO:0000313" key="2">
    <source>
        <dbReference type="Proteomes" id="UP001163156"/>
    </source>
</evidence>
<reference evidence="1" key="1">
    <citation type="submission" date="2022-10" db="EMBL/GenBank/DDBJ databases">
        <title>Algoriphagus sp. a novel bacteria isolate from halophytes salicornia europaea.</title>
        <authorList>
            <person name="Peng Y."/>
            <person name="Jiang L."/>
            <person name="Lee J."/>
        </authorList>
    </citation>
    <scope>NUCLEOTIDE SEQUENCE</scope>
    <source>
        <strain evidence="1">TR-M5</strain>
    </source>
</reference>
<dbReference type="Proteomes" id="UP001163156">
    <property type="component" value="Chromosome"/>
</dbReference>
<accession>A0ABY6MGR0</accession>
<name>A0ABY6MGR0_9BACT</name>
<sequence>MEGELAEKTTFDNQPLEMDWENAVVTKEHYEYLDRLSESLTERYNISEADALDLSWGGLHKTSSWDSLSITEQQEIINTNLQHRSGLKGTKCN</sequence>
<gene>
    <name evidence="1" type="ORF">OM944_13075</name>
</gene>
<dbReference type="RefSeq" id="WP_264808064.1">
    <property type="nucleotide sequence ID" value="NZ_CP110226.1"/>
</dbReference>
<keyword evidence="2" id="KW-1185">Reference proteome</keyword>
<evidence type="ECO:0000313" key="1">
    <source>
        <dbReference type="EMBL" id="UZD21592.1"/>
    </source>
</evidence>
<proteinExistence type="predicted"/>